<dbReference type="InterPro" id="IPR043129">
    <property type="entry name" value="ATPase_NBD"/>
</dbReference>
<keyword evidence="7" id="KW-1185">Reference proteome</keyword>
<name>A0A4R3LMF1_9GAMM</name>
<evidence type="ECO:0000256" key="1">
    <source>
        <dbReference type="ARBA" id="ARBA00010493"/>
    </source>
</evidence>
<dbReference type="GO" id="GO:0005829">
    <property type="term" value="C:cytosol"/>
    <property type="evidence" value="ECO:0007669"/>
    <property type="project" value="TreeGrafter"/>
</dbReference>
<dbReference type="AlphaFoldDB" id="A0A4R3LMF1"/>
<evidence type="ECO:0000313" key="6">
    <source>
        <dbReference type="EMBL" id="TCT00806.1"/>
    </source>
</evidence>
<evidence type="ECO:0000259" key="5">
    <source>
        <dbReference type="Pfam" id="PF00814"/>
    </source>
</evidence>
<comment type="similarity">
    <text evidence="1">Belongs to the KAE1 / TsaD family. TsaB subfamily.</text>
</comment>
<comment type="caution">
    <text evidence="6">The sequence shown here is derived from an EMBL/GenBank/DDBJ whole genome shotgun (WGS) entry which is preliminary data.</text>
</comment>
<keyword evidence="4" id="KW-0732">Signal</keyword>
<feature type="chain" id="PRO_5020374661" description="tRNA threonylcarbamoyladenosine biosynthesis protein TsaB" evidence="4">
    <location>
        <begin position="20"/>
        <end position="241"/>
    </location>
</feature>
<dbReference type="RefSeq" id="WP_164484045.1">
    <property type="nucleotide sequence ID" value="NZ_JBHLWF010000013.1"/>
</dbReference>
<feature type="signal peptide" evidence="4">
    <location>
        <begin position="1"/>
        <end position="19"/>
    </location>
</feature>
<dbReference type="Proteomes" id="UP000294599">
    <property type="component" value="Unassembled WGS sequence"/>
</dbReference>
<sequence>MSKASALRLLAIECSSAVASVAAWNRGTLAGRRGVTASATVDRVLGWCRELLDESGLAPGDLDAIAVGVGPGAFTGVRIAISVAEGLALAWDRPVIPVSSLAALAIAAPPSDADAPVLAVMDARMDEVYAGWYRLTPAGTTLALSEEEVVAPEHLYLPPAAARGCRVIGNGPQLYGERLAAALPSPRETLDVSEPDAMHVARLAAALGLEAATPAHLVEPAYIRNKVALTTAERMAGRAKG</sequence>
<accession>A0A4R3LMF1</accession>
<gene>
    <name evidence="6" type="ORF">EDC25_102172</name>
</gene>
<evidence type="ECO:0000256" key="3">
    <source>
        <dbReference type="ARBA" id="ARBA00032446"/>
    </source>
</evidence>
<evidence type="ECO:0000313" key="7">
    <source>
        <dbReference type="Proteomes" id="UP000294599"/>
    </source>
</evidence>
<organism evidence="6 7">
    <name type="scientific">Pseudofulvimonas gallinarii</name>
    <dbReference type="NCBI Taxonomy" id="634155"/>
    <lineage>
        <taxon>Bacteria</taxon>
        <taxon>Pseudomonadati</taxon>
        <taxon>Pseudomonadota</taxon>
        <taxon>Gammaproteobacteria</taxon>
        <taxon>Lysobacterales</taxon>
        <taxon>Rhodanobacteraceae</taxon>
        <taxon>Pseudofulvimonas</taxon>
    </lineage>
</organism>
<protein>
    <recommendedName>
        <fullName evidence="2">tRNA threonylcarbamoyladenosine biosynthesis protein TsaB</fullName>
    </recommendedName>
    <alternativeName>
        <fullName evidence="3">t(6)A37 threonylcarbamoyladenosine biosynthesis protein TsaB</fullName>
    </alternativeName>
</protein>
<feature type="domain" description="Gcp-like" evidence="5">
    <location>
        <begin position="41"/>
        <end position="156"/>
    </location>
</feature>
<reference evidence="6 7" key="1">
    <citation type="submission" date="2019-03" db="EMBL/GenBank/DDBJ databases">
        <title>Genomic Encyclopedia of Type Strains, Phase IV (KMG-IV): sequencing the most valuable type-strain genomes for metagenomic binning, comparative biology and taxonomic classification.</title>
        <authorList>
            <person name="Goeker M."/>
        </authorList>
    </citation>
    <scope>NUCLEOTIDE SEQUENCE [LARGE SCALE GENOMIC DNA]</scope>
    <source>
        <strain evidence="6 7">DSM 21944</strain>
    </source>
</reference>
<evidence type="ECO:0000256" key="2">
    <source>
        <dbReference type="ARBA" id="ARBA00019012"/>
    </source>
</evidence>
<dbReference type="PANTHER" id="PTHR11735">
    <property type="entry name" value="TRNA N6-ADENOSINE THREONYLCARBAMOYLTRANSFERASE"/>
    <property type="match status" value="1"/>
</dbReference>
<dbReference type="Pfam" id="PF00814">
    <property type="entry name" value="TsaD"/>
    <property type="match status" value="1"/>
</dbReference>
<dbReference type="NCBIfam" id="TIGR03725">
    <property type="entry name" value="T6A_YeaZ"/>
    <property type="match status" value="1"/>
</dbReference>
<dbReference type="InterPro" id="IPR000905">
    <property type="entry name" value="Gcp-like_dom"/>
</dbReference>
<dbReference type="InterPro" id="IPR022496">
    <property type="entry name" value="T6A_TsaB"/>
</dbReference>
<dbReference type="EMBL" id="SMAF01000002">
    <property type="protein sequence ID" value="TCT00806.1"/>
    <property type="molecule type" value="Genomic_DNA"/>
</dbReference>
<dbReference type="PANTHER" id="PTHR11735:SF11">
    <property type="entry name" value="TRNA THREONYLCARBAMOYLADENOSINE BIOSYNTHESIS PROTEIN TSAB"/>
    <property type="match status" value="1"/>
</dbReference>
<dbReference type="GO" id="GO:0002949">
    <property type="term" value="P:tRNA threonylcarbamoyladenosine modification"/>
    <property type="evidence" value="ECO:0007669"/>
    <property type="project" value="InterPro"/>
</dbReference>
<dbReference type="Gene3D" id="3.30.420.40">
    <property type="match status" value="2"/>
</dbReference>
<dbReference type="SUPFAM" id="SSF53067">
    <property type="entry name" value="Actin-like ATPase domain"/>
    <property type="match status" value="2"/>
</dbReference>
<evidence type="ECO:0000256" key="4">
    <source>
        <dbReference type="SAM" id="SignalP"/>
    </source>
</evidence>
<proteinExistence type="inferred from homology"/>